<name>A0A8J2PD34_9HEXA</name>
<evidence type="ECO:0000313" key="1">
    <source>
        <dbReference type="EMBL" id="CAG7732546.1"/>
    </source>
</evidence>
<dbReference type="AlphaFoldDB" id="A0A8J2PD34"/>
<gene>
    <name evidence="1" type="ORF">AFUS01_LOCUS21056</name>
</gene>
<protein>
    <submittedName>
        <fullName evidence="1">Uncharacterized protein</fullName>
    </submittedName>
</protein>
<feature type="non-terminal residue" evidence="1">
    <location>
        <position position="1"/>
    </location>
</feature>
<dbReference type="EMBL" id="CAJVCH010233510">
    <property type="protein sequence ID" value="CAG7732546.1"/>
    <property type="molecule type" value="Genomic_DNA"/>
</dbReference>
<accession>A0A8J2PD34</accession>
<proteinExistence type="predicted"/>
<reference evidence="1" key="1">
    <citation type="submission" date="2021-06" db="EMBL/GenBank/DDBJ databases">
        <authorList>
            <person name="Hodson N. C."/>
            <person name="Mongue J. A."/>
            <person name="Jaron S. K."/>
        </authorList>
    </citation>
    <scope>NUCLEOTIDE SEQUENCE</scope>
</reference>
<evidence type="ECO:0000313" key="2">
    <source>
        <dbReference type="Proteomes" id="UP000708208"/>
    </source>
</evidence>
<dbReference type="Proteomes" id="UP000708208">
    <property type="component" value="Unassembled WGS sequence"/>
</dbReference>
<sequence length="37" mass="4448">MFFVNCLLFLEKTQKALLREVEFMSGKLSIRKKELEQ</sequence>
<keyword evidence="2" id="KW-1185">Reference proteome</keyword>
<comment type="caution">
    <text evidence="1">The sequence shown here is derived from an EMBL/GenBank/DDBJ whole genome shotgun (WGS) entry which is preliminary data.</text>
</comment>
<organism evidence="1 2">
    <name type="scientific">Allacma fusca</name>
    <dbReference type="NCBI Taxonomy" id="39272"/>
    <lineage>
        <taxon>Eukaryota</taxon>
        <taxon>Metazoa</taxon>
        <taxon>Ecdysozoa</taxon>
        <taxon>Arthropoda</taxon>
        <taxon>Hexapoda</taxon>
        <taxon>Collembola</taxon>
        <taxon>Symphypleona</taxon>
        <taxon>Sminthuridae</taxon>
        <taxon>Allacma</taxon>
    </lineage>
</organism>